<protein>
    <submittedName>
        <fullName evidence="1">Uncharacterized protein</fullName>
    </submittedName>
</protein>
<dbReference type="RefSeq" id="WP_251880966.1">
    <property type="nucleotide sequence ID" value="NZ_CP082276.1"/>
</dbReference>
<dbReference type="EMBL" id="CP082276">
    <property type="protein sequence ID" value="USH04802.1"/>
    <property type="molecule type" value="Genomic_DNA"/>
</dbReference>
<evidence type="ECO:0000313" key="2">
    <source>
        <dbReference type="Proteomes" id="UP001056255"/>
    </source>
</evidence>
<keyword evidence="2" id="KW-1185">Reference proteome</keyword>
<gene>
    <name evidence="1" type="ORF">K6Q96_24165</name>
</gene>
<proteinExistence type="predicted"/>
<reference evidence="1" key="1">
    <citation type="submission" date="2021-08" db="EMBL/GenBank/DDBJ databases">
        <authorList>
            <person name="Sakaguchi M."/>
            <person name="Kikuchi T."/>
            <person name="Urbanczyk H."/>
        </authorList>
    </citation>
    <scope>NUCLEOTIDE SEQUENCE</scope>
    <source>
        <strain evidence="1">020920N</strain>
    </source>
</reference>
<evidence type="ECO:0000313" key="1">
    <source>
        <dbReference type="EMBL" id="USH04802.1"/>
    </source>
</evidence>
<accession>A0ABY4X0N5</accession>
<name>A0ABY4X0N5_9GAMM</name>
<sequence>MKEHTFTLGRRTILDANAPEYHWVQMLHADGMEKEAINTTIIRCLGGDVQIADVFRQVALSELPPAALLKLIVPEDCHWE</sequence>
<dbReference type="Proteomes" id="UP001056255">
    <property type="component" value="Chromosome II"/>
</dbReference>
<organism evidence="1 2">
    <name type="scientific">Grimontia kaedaensis</name>
    <dbReference type="NCBI Taxonomy" id="2872157"/>
    <lineage>
        <taxon>Bacteria</taxon>
        <taxon>Pseudomonadati</taxon>
        <taxon>Pseudomonadota</taxon>
        <taxon>Gammaproteobacteria</taxon>
        <taxon>Vibrionales</taxon>
        <taxon>Vibrionaceae</taxon>
        <taxon>Grimontia</taxon>
    </lineage>
</organism>